<reference evidence="3" key="1">
    <citation type="journal article" date="2019" name="Int. J. Syst. Evol. Microbiol.">
        <title>The Global Catalogue of Microorganisms (GCM) 10K type strain sequencing project: providing services to taxonomists for standard genome sequencing and annotation.</title>
        <authorList>
            <consortium name="The Broad Institute Genomics Platform"/>
            <consortium name="The Broad Institute Genome Sequencing Center for Infectious Disease"/>
            <person name="Wu L."/>
            <person name="Ma J."/>
        </authorList>
    </citation>
    <scope>NUCLEOTIDE SEQUENCE [LARGE SCALE GENOMIC DNA]</scope>
    <source>
        <strain evidence="3">JCM 18298</strain>
    </source>
</reference>
<sequence>MTEHDVLTRIQDLVDQEHRLREQTTNGQLDPQTERQRLAEIEVLLDQAWDLLRQRRARLDSGEPAEAAQSNPAAQVEGYLQ</sequence>
<accession>A0ABP9JTF2</accession>
<keyword evidence="3" id="KW-1185">Reference proteome</keyword>
<evidence type="ECO:0000313" key="2">
    <source>
        <dbReference type="EMBL" id="GAA5043639.1"/>
    </source>
</evidence>
<gene>
    <name evidence="2" type="ORF">GCM10023318_05470</name>
</gene>
<dbReference type="RefSeq" id="WP_345493385.1">
    <property type="nucleotide sequence ID" value="NZ_BAABJM010000001.1"/>
</dbReference>
<feature type="region of interest" description="Disordered" evidence="1">
    <location>
        <begin position="59"/>
        <end position="81"/>
    </location>
</feature>
<dbReference type="EMBL" id="BAABJM010000001">
    <property type="protein sequence ID" value="GAA5043639.1"/>
    <property type="molecule type" value="Genomic_DNA"/>
</dbReference>
<proteinExistence type="predicted"/>
<evidence type="ECO:0000313" key="3">
    <source>
        <dbReference type="Proteomes" id="UP001500603"/>
    </source>
</evidence>
<evidence type="ECO:0000256" key="1">
    <source>
        <dbReference type="SAM" id="MobiDB-lite"/>
    </source>
</evidence>
<organism evidence="2 3">
    <name type="scientific">Nocardia callitridis</name>
    <dbReference type="NCBI Taxonomy" id="648753"/>
    <lineage>
        <taxon>Bacteria</taxon>
        <taxon>Bacillati</taxon>
        <taxon>Actinomycetota</taxon>
        <taxon>Actinomycetes</taxon>
        <taxon>Mycobacteriales</taxon>
        <taxon>Nocardiaceae</taxon>
        <taxon>Nocardia</taxon>
    </lineage>
</organism>
<dbReference type="Pfam" id="PF10944">
    <property type="entry name" value="DUF2630"/>
    <property type="match status" value="1"/>
</dbReference>
<comment type="caution">
    <text evidence="2">The sequence shown here is derived from an EMBL/GenBank/DDBJ whole genome shotgun (WGS) entry which is preliminary data.</text>
</comment>
<dbReference type="InterPro" id="IPR020311">
    <property type="entry name" value="Uncharacterised_Rv0898c"/>
</dbReference>
<dbReference type="Proteomes" id="UP001500603">
    <property type="component" value="Unassembled WGS sequence"/>
</dbReference>
<name>A0ABP9JTF2_9NOCA</name>
<protein>
    <submittedName>
        <fullName evidence="2">DUF2630 family protein</fullName>
    </submittedName>
</protein>